<proteinExistence type="predicted"/>
<keyword evidence="2" id="KW-1185">Reference proteome</keyword>
<name>A0A915JMQ0_ROMCU</name>
<dbReference type="WBParaSite" id="nRc.2.0.1.t27455-RA">
    <property type="protein sequence ID" value="nRc.2.0.1.t27455-RA"/>
    <property type="gene ID" value="nRc.2.0.1.g27455"/>
</dbReference>
<feature type="region of interest" description="Disordered" evidence="1">
    <location>
        <begin position="19"/>
        <end position="43"/>
    </location>
</feature>
<sequence length="76" mass="8921">MLSPVATLVAVGGTRKSTLHGWERERKRKHGKRKGEKENREENLRKSPCYYDATFQILTEKLKYVPSKGIWYNILE</sequence>
<accession>A0A915JMQ0</accession>
<evidence type="ECO:0000256" key="1">
    <source>
        <dbReference type="SAM" id="MobiDB-lite"/>
    </source>
</evidence>
<protein>
    <submittedName>
        <fullName evidence="3">Uncharacterized protein</fullName>
    </submittedName>
</protein>
<dbReference type="Proteomes" id="UP000887565">
    <property type="component" value="Unplaced"/>
</dbReference>
<evidence type="ECO:0000313" key="2">
    <source>
        <dbReference type="Proteomes" id="UP000887565"/>
    </source>
</evidence>
<organism evidence="2 3">
    <name type="scientific">Romanomermis culicivorax</name>
    <name type="common">Nematode worm</name>
    <dbReference type="NCBI Taxonomy" id="13658"/>
    <lineage>
        <taxon>Eukaryota</taxon>
        <taxon>Metazoa</taxon>
        <taxon>Ecdysozoa</taxon>
        <taxon>Nematoda</taxon>
        <taxon>Enoplea</taxon>
        <taxon>Dorylaimia</taxon>
        <taxon>Mermithida</taxon>
        <taxon>Mermithoidea</taxon>
        <taxon>Mermithidae</taxon>
        <taxon>Romanomermis</taxon>
    </lineage>
</organism>
<dbReference type="AlphaFoldDB" id="A0A915JMQ0"/>
<evidence type="ECO:0000313" key="3">
    <source>
        <dbReference type="WBParaSite" id="nRc.2.0.1.t27455-RA"/>
    </source>
</evidence>
<reference evidence="3" key="1">
    <citation type="submission" date="2022-11" db="UniProtKB">
        <authorList>
            <consortium name="WormBaseParasite"/>
        </authorList>
    </citation>
    <scope>IDENTIFICATION</scope>
</reference>